<sequence>MPSPPIRRSGNHRQAVRNRLSALPRPAAVGLAPISTLRTSRQPDGEPLPNRSDKGEAGALKITDYLETEARQLDSCWSGWWRMLQADTQQRPPDGGFEGGGQRRNVHGLRLYTYRQVLDSLPADAAQKQTILPANLAQTQNGF</sequence>
<accession>B4IPB9</accession>
<reference evidence="2 3" key="1">
    <citation type="journal article" date="2007" name="Nature">
        <title>Evolution of genes and genomes on the Drosophila phylogeny.</title>
        <authorList>
            <consortium name="Drosophila 12 Genomes Consortium"/>
            <person name="Clark A.G."/>
            <person name="Eisen M.B."/>
            <person name="Smith D.R."/>
            <person name="Bergman C.M."/>
            <person name="Oliver B."/>
            <person name="Markow T.A."/>
            <person name="Kaufman T.C."/>
            <person name="Kellis M."/>
            <person name="Gelbart W."/>
            <person name="Iyer V.N."/>
            <person name="Pollard D.A."/>
            <person name="Sackton T.B."/>
            <person name="Larracuente A.M."/>
            <person name="Singh N.D."/>
            <person name="Abad J.P."/>
            <person name="Abt D.N."/>
            <person name="Adryan B."/>
            <person name="Aguade M."/>
            <person name="Akashi H."/>
            <person name="Anderson W.W."/>
            <person name="Aquadro C.F."/>
            <person name="Ardell D.H."/>
            <person name="Arguello R."/>
            <person name="Artieri C.G."/>
            <person name="Barbash D.A."/>
            <person name="Barker D."/>
            <person name="Barsanti P."/>
            <person name="Batterham P."/>
            <person name="Batzoglou S."/>
            <person name="Begun D."/>
            <person name="Bhutkar A."/>
            <person name="Blanco E."/>
            <person name="Bosak S.A."/>
            <person name="Bradley R.K."/>
            <person name="Brand A.D."/>
            <person name="Brent M.R."/>
            <person name="Brooks A.N."/>
            <person name="Brown R.H."/>
            <person name="Butlin R.K."/>
            <person name="Caggese C."/>
            <person name="Calvi B.R."/>
            <person name="Bernardo de Carvalho A."/>
            <person name="Caspi A."/>
            <person name="Castrezana S."/>
            <person name="Celniker S.E."/>
            <person name="Chang J.L."/>
            <person name="Chapple C."/>
            <person name="Chatterji S."/>
            <person name="Chinwalla A."/>
            <person name="Civetta A."/>
            <person name="Clifton S.W."/>
            <person name="Comeron J.M."/>
            <person name="Costello J.C."/>
            <person name="Coyne J.A."/>
            <person name="Daub J."/>
            <person name="David R.G."/>
            <person name="Delcher A.L."/>
            <person name="Delehaunty K."/>
            <person name="Do C.B."/>
            <person name="Ebling H."/>
            <person name="Edwards K."/>
            <person name="Eickbush T."/>
            <person name="Evans J.D."/>
            <person name="Filipski A."/>
            <person name="Findeiss S."/>
            <person name="Freyhult E."/>
            <person name="Fulton L."/>
            <person name="Fulton R."/>
            <person name="Garcia A.C."/>
            <person name="Gardiner A."/>
            <person name="Garfield D.A."/>
            <person name="Garvin B.E."/>
            <person name="Gibson G."/>
            <person name="Gilbert D."/>
            <person name="Gnerre S."/>
            <person name="Godfrey J."/>
            <person name="Good R."/>
            <person name="Gotea V."/>
            <person name="Gravely B."/>
            <person name="Greenberg A.J."/>
            <person name="Griffiths-Jones S."/>
            <person name="Gross S."/>
            <person name="Guigo R."/>
            <person name="Gustafson E.A."/>
            <person name="Haerty W."/>
            <person name="Hahn M.W."/>
            <person name="Halligan D.L."/>
            <person name="Halpern A.L."/>
            <person name="Halter G.M."/>
            <person name="Han M.V."/>
            <person name="Heger A."/>
            <person name="Hillier L."/>
            <person name="Hinrichs A.S."/>
            <person name="Holmes I."/>
            <person name="Hoskins R.A."/>
            <person name="Hubisz M.J."/>
            <person name="Hultmark D."/>
            <person name="Huntley M.A."/>
            <person name="Jaffe D.B."/>
            <person name="Jagadeeshan S."/>
            <person name="Jeck W.R."/>
            <person name="Johnson J."/>
            <person name="Jones C.D."/>
            <person name="Jordan W.C."/>
            <person name="Karpen G.H."/>
            <person name="Kataoka E."/>
            <person name="Keightley P.D."/>
            <person name="Kheradpour P."/>
            <person name="Kirkness E.F."/>
            <person name="Koerich L.B."/>
            <person name="Kristiansen K."/>
            <person name="Kudrna D."/>
            <person name="Kulathinal R.J."/>
            <person name="Kumar S."/>
            <person name="Kwok R."/>
            <person name="Lander E."/>
            <person name="Langley C.H."/>
            <person name="Lapoint R."/>
            <person name="Lazzaro B.P."/>
            <person name="Lee S.J."/>
            <person name="Levesque L."/>
            <person name="Li R."/>
            <person name="Lin C.F."/>
            <person name="Lin M.F."/>
            <person name="Lindblad-Toh K."/>
            <person name="Llopart A."/>
            <person name="Long M."/>
            <person name="Low L."/>
            <person name="Lozovsky E."/>
            <person name="Lu J."/>
            <person name="Luo M."/>
            <person name="Machado C.A."/>
            <person name="Makalowski W."/>
            <person name="Marzo M."/>
            <person name="Matsuda M."/>
            <person name="Matzkin L."/>
            <person name="McAllister B."/>
            <person name="McBride C.S."/>
            <person name="McKernan B."/>
            <person name="McKernan K."/>
            <person name="Mendez-Lago M."/>
            <person name="Minx P."/>
            <person name="Mollenhauer M.U."/>
            <person name="Montooth K."/>
            <person name="Mount S.M."/>
            <person name="Mu X."/>
            <person name="Myers E."/>
            <person name="Negre B."/>
            <person name="Newfeld S."/>
            <person name="Nielsen R."/>
            <person name="Noor M.A."/>
            <person name="O'Grady P."/>
            <person name="Pachter L."/>
            <person name="Papaceit M."/>
            <person name="Parisi M.J."/>
            <person name="Parisi M."/>
            <person name="Parts L."/>
            <person name="Pedersen J.S."/>
            <person name="Pesole G."/>
            <person name="Phillippy A.M."/>
            <person name="Ponting C.P."/>
            <person name="Pop M."/>
            <person name="Porcelli D."/>
            <person name="Powell J.R."/>
            <person name="Prohaska S."/>
            <person name="Pruitt K."/>
            <person name="Puig M."/>
            <person name="Quesneville H."/>
            <person name="Ram K.R."/>
            <person name="Rand D."/>
            <person name="Rasmussen M.D."/>
            <person name="Reed L.K."/>
            <person name="Reenan R."/>
            <person name="Reily A."/>
            <person name="Remington K.A."/>
            <person name="Rieger T.T."/>
            <person name="Ritchie M.G."/>
            <person name="Robin C."/>
            <person name="Rogers Y.H."/>
            <person name="Rohde C."/>
            <person name="Rozas J."/>
            <person name="Rubenfield M.J."/>
            <person name="Ruiz A."/>
            <person name="Russo S."/>
            <person name="Salzberg S.L."/>
            <person name="Sanchez-Gracia A."/>
            <person name="Saranga D.J."/>
            <person name="Sato H."/>
            <person name="Schaeffer S.W."/>
            <person name="Schatz M.C."/>
            <person name="Schlenke T."/>
            <person name="Schwartz R."/>
            <person name="Segarra C."/>
            <person name="Singh R.S."/>
            <person name="Sirot L."/>
            <person name="Sirota M."/>
            <person name="Sisneros N.B."/>
            <person name="Smith C.D."/>
            <person name="Smith T.F."/>
            <person name="Spieth J."/>
            <person name="Stage D.E."/>
            <person name="Stark A."/>
            <person name="Stephan W."/>
            <person name="Strausberg R.L."/>
            <person name="Strempel S."/>
            <person name="Sturgill D."/>
            <person name="Sutton G."/>
            <person name="Sutton G.G."/>
            <person name="Tao W."/>
            <person name="Teichmann S."/>
            <person name="Tobari Y.N."/>
            <person name="Tomimura Y."/>
            <person name="Tsolas J.M."/>
            <person name="Valente V.L."/>
            <person name="Venter E."/>
            <person name="Venter J.C."/>
            <person name="Vicario S."/>
            <person name="Vieira F.G."/>
            <person name="Vilella A.J."/>
            <person name="Villasante A."/>
            <person name="Walenz B."/>
            <person name="Wang J."/>
            <person name="Wasserman M."/>
            <person name="Watts T."/>
            <person name="Wilson D."/>
            <person name="Wilson R.K."/>
            <person name="Wing R.A."/>
            <person name="Wolfner M.F."/>
            <person name="Wong A."/>
            <person name="Wong G.K."/>
            <person name="Wu C.I."/>
            <person name="Wu G."/>
            <person name="Yamamoto D."/>
            <person name="Yang H.P."/>
            <person name="Yang S.P."/>
            <person name="Yorke J.A."/>
            <person name="Yoshida K."/>
            <person name="Zdobnov E."/>
            <person name="Zhang P."/>
            <person name="Zhang Y."/>
            <person name="Zimin A.V."/>
            <person name="Baldwin J."/>
            <person name="Abdouelleil A."/>
            <person name="Abdulkadir J."/>
            <person name="Abebe A."/>
            <person name="Abera B."/>
            <person name="Abreu J."/>
            <person name="Acer S.C."/>
            <person name="Aftuck L."/>
            <person name="Alexander A."/>
            <person name="An P."/>
            <person name="Anderson E."/>
            <person name="Anderson S."/>
            <person name="Arachi H."/>
            <person name="Azer M."/>
            <person name="Bachantsang P."/>
            <person name="Barry A."/>
            <person name="Bayul T."/>
            <person name="Berlin A."/>
            <person name="Bessette D."/>
            <person name="Bloom T."/>
            <person name="Blye J."/>
            <person name="Boguslavskiy L."/>
            <person name="Bonnet C."/>
            <person name="Boukhgalter B."/>
            <person name="Bourzgui I."/>
            <person name="Brown A."/>
            <person name="Cahill P."/>
            <person name="Channer S."/>
            <person name="Cheshatsang Y."/>
            <person name="Chuda L."/>
            <person name="Citroen M."/>
            <person name="Collymore A."/>
            <person name="Cooke P."/>
            <person name="Costello M."/>
            <person name="D'Aco K."/>
            <person name="Daza R."/>
            <person name="De Haan G."/>
            <person name="DeGray S."/>
            <person name="DeMaso C."/>
            <person name="Dhargay N."/>
            <person name="Dooley K."/>
            <person name="Dooley E."/>
            <person name="Doricent M."/>
            <person name="Dorje P."/>
            <person name="Dorjee K."/>
            <person name="Dupes A."/>
            <person name="Elong R."/>
            <person name="Falk J."/>
            <person name="Farina A."/>
            <person name="Faro S."/>
            <person name="Ferguson D."/>
            <person name="Fisher S."/>
            <person name="Foley C.D."/>
            <person name="Franke A."/>
            <person name="Friedrich D."/>
            <person name="Gadbois L."/>
            <person name="Gearin G."/>
            <person name="Gearin C.R."/>
            <person name="Giannoukos G."/>
            <person name="Goode T."/>
            <person name="Graham J."/>
            <person name="Grandbois E."/>
            <person name="Grewal S."/>
            <person name="Gyaltsen K."/>
            <person name="Hafez N."/>
            <person name="Hagos B."/>
            <person name="Hall J."/>
            <person name="Henson C."/>
            <person name="Hollinger A."/>
            <person name="Honan T."/>
            <person name="Huard M.D."/>
            <person name="Hughes L."/>
            <person name="Hurhula B."/>
            <person name="Husby M.E."/>
            <person name="Kamat A."/>
            <person name="Kanga B."/>
            <person name="Kashin S."/>
            <person name="Khazanovich D."/>
            <person name="Kisner P."/>
            <person name="Lance K."/>
            <person name="Lara M."/>
            <person name="Lee W."/>
            <person name="Lennon N."/>
            <person name="Letendre F."/>
            <person name="LeVine R."/>
            <person name="Lipovsky A."/>
            <person name="Liu X."/>
            <person name="Liu J."/>
            <person name="Liu S."/>
            <person name="Lokyitsang T."/>
            <person name="Lokyitsang Y."/>
            <person name="Lubonja R."/>
            <person name="Lui A."/>
            <person name="MacDonald P."/>
            <person name="Magnisalis V."/>
            <person name="Maru K."/>
            <person name="Matthews C."/>
            <person name="McCusker W."/>
            <person name="McDonough S."/>
            <person name="Mehta T."/>
            <person name="Meldrim J."/>
            <person name="Meneus L."/>
            <person name="Mihai O."/>
            <person name="Mihalev A."/>
            <person name="Mihova T."/>
            <person name="Mittelman R."/>
            <person name="Mlenga V."/>
            <person name="Montmayeur A."/>
            <person name="Mulrain L."/>
            <person name="Navidi A."/>
            <person name="Naylor J."/>
            <person name="Negash T."/>
            <person name="Nguyen T."/>
            <person name="Nguyen N."/>
            <person name="Nicol R."/>
            <person name="Norbu C."/>
            <person name="Norbu N."/>
            <person name="Novod N."/>
            <person name="O'Neill B."/>
            <person name="Osman S."/>
            <person name="Markiewicz E."/>
            <person name="Oyono O.L."/>
            <person name="Patti C."/>
            <person name="Phunkhang P."/>
            <person name="Pierre F."/>
            <person name="Priest M."/>
            <person name="Raghuraman S."/>
            <person name="Rege F."/>
            <person name="Reyes R."/>
            <person name="Rise C."/>
            <person name="Rogov P."/>
            <person name="Ross K."/>
            <person name="Ryan E."/>
            <person name="Settipalli S."/>
            <person name="Shea T."/>
            <person name="Sherpa N."/>
            <person name="Shi L."/>
            <person name="Shih D."/>
            <person name="Sparrow T."/>
            <person name="Spaulding J."/>
            <person name="Stalker J."/>
            <person name="Stange-Thomann N."/>
            <person name="Stavropoulos S."/>
            <person name="Stone C."/>
            <person name="Strader C."/>
            <person name="Tesfaye S."/>
            <person name="Thomson T."/>
            <person name="Thoulutsang Y."/>
            <person name="Thoulutsang D."/>
            <person name="Topham K."/>
            <person name="Topping I."/>
            <person name="Tsamla T."/>
            <person name="Vassiliev H."/>
            <person name="Vo A."/>
            <person name="Wangchuk T."/>
            <person name="Wangdi T."/>
            <person name="Weiand M."/>
            <person name="Wilkinson J."/>
            <person name="Wilson A."/>
            <person name="Yadav S."/>
            <person name="Young G."/>
            <person name="Yu Q."/>
            <person name="Zembek L."/>
            <person name="Zhong D."/>
            <person name="Zimmer A."/>
            <person name="Zwirko Z."/>
            <person name="Jaffe D.B."/>
            <person name="Alvarez P."/>
            <person name="Brockman W."/>
            <person name="Butler J."/>
            <person name="Chin C."/>
            <person name="Gnerre S."/>
            <person name="Grabherr M."/>
            <person name="Kleber M."/>
            <person name="Mauceli E."/>
            <person name="MacCallum I."/>
        </authorList>
    </citation>
    <scope>NUCLEOTIDE SEQUENCE [LARGE SCALE GENOMIC DNA]</scope>
    <source>
        <strain evidence="3">Rob3c / Tucson 14021-0248.25</strain>
    </source>
</reference>
<dbReference type="HOGENOM" id="CLU_150869_0_0_1"/>
<dbReference type="EMBL" id="CH679674">
    <property type="protein sequence ID" value="EDW52812.1"/>
    <property type="molecule type" value="Genomic_DNA"/>
</dbReference>
<dbReference type="PhylomeDB" id="B4IPB9"/>
<evidence type="ECO:0000256" key="1">
    <source>
        <dbReference type="SAM" id="MobiDB-lite"/>
    </source>
</evidence>
<feature type="region of interest" description="Disordered" evidence="1">
    <location>
        <begin position="19"/>
        <end position="56"/>
    </location>
</feature>
<name>B4IPB9_DROSE</name>
<organism evidence="3">
    <name type="scientific">Drosophila sechellia</name>
    <name type="common">Fruit fly</name>
    <dbReference type="NCBI Taxonomy" id="7238"/>
    <lineage>
        <taxon>Eukaryota</taxon>
        <taxon>Metazoa</taxon>
        <taxon>Ecdysozoa</taxon>
        <taxon>Arthropoda</taxon>
        <taxon>Hexapoda</taxon>
        <taxon>Insecta</taxon>
        <taxon>Pterygota</taxon>
        <taxon>Neoptera</taxon>
        <taxon>Endopterygota</taxon>
        <taxon>Diptera</taxon>
        <taxon>Brachycera</taxon>
        <taxon>Muscomorpha</taxon>
        <taxon>Ephydroidea</taxon>
        <taxon>Drosophilidae</taxon>
        <taxon>Drosophila</taxon>
        <taxon>Sophophora</taxon>
    </lineage>
</organism>
<proteinExistence type="predicted"/>
<dbReference type="AlphaFoldDB" id="B4IPB9"/>
<keyword evidence="3" id="KW-1185">Reference proteome</keyword>
<dbReference type="Proteomes" id="UP000001292">
    <property type="component" value="Unassembled WGS sequence"/>
</dbReference>
<evidence type="ECO:0000313" key="2">
    <source>
        <dbReference type="EMBL" id="EDW52812.1"/>
    </source>
</evidence>
<protein>
    <submittedName>
        <fullName evidence="2">GM12962</fullName>
    </submittedName>
</protein>
<evidence type="ECO:0000313" key="3">
    <source>
        <dbReference type="Proteomes" id="UP000001292"/>
    </source>
</evidence>
<gene>
    <name evidence="2" type="primary">Dsec\GM12962</name>
    <name evidence="2" type="ORF">Dsec_GM12962</name>
</gene>